<reference evidence="6 7" key="1">
    <citation type="journal article" date="2018" name="Nat. Biotechnol.">
        <title>A standardized bacterial taxonomy based on genome phylogeny substantially revises the tree of life.</title>
        <authorList>
            <person name="Parks D.H."/>
            <person name="Chuvochina M."/>
            <person name="Waite D.W."/>
            <person name="Rinke C."/>
            <person name="Skarshewski A."/>
            <person name="Chaumeil P.A."/>
            <person name="Hugenholtz P."/>
        </authorList>
    </citation>
    <scope>NUCLEOTIDE SEQUENCE [LARGE SCALE GENOMIC DNA]</scope>
    <source>
        <strain evidence="6">UBA10707</strain>
    </source>
</reference>
<protein>
    <submittedName>
        <fullName evidence="6">LysR family transcriptional regulator</fullName>
    </submittedName>
</protein>
<dbReference type="PROSITE" id="PS50931">
    <property type="entry name" value="HTH_LYSR"/>
    <property type="match status" value="1"/>
</dbReference>
<dbReference type="Pfam" id="PF00126">
    <property type="entry name" value="HTH_1"/>
    <property type="match status" value="1"/>
</dbReference>
<comment type="caution">
    <text evidence="6">The sequence shown here is derived from an EMBL/GenBank/DDBJ whole genome shotgun (WGS) entry which is preliminary data.</text>
</comment>
<accession>A0A356LMA1</accession>
<dbReference type="Proteomes" id="UP000264036">
    <property type="component" value="Unassembled WGS sequence"/>
</dbReference>
<dbReference type="CDD" id="cd08472">
    <property type="entry name" value="PBP2_CrgA_like_3"/>
    <property type="match status" value="1"/>
</dbReference>
<dbReference type="PANTHER" id="PTHR30537:SF72">
    <property type="entry name" value="LYSR FAMILY TRANSCRIPTIONAL REGULATOR"/>
    <property type="match status" value="1"/>
</dbReference>
<dbReference type="FunFam" id="1.10.10.10:FF:000001">
    <property type="entry name" value="LysR family transcriptional regulator"/>
    <property type="match status" value="1"/>
</dbReference>
<dbReference type="Gene3D" id="1.10.10.10">
    <property type="entry name" value="Winged helix-like DNA-binding domain superfamily/Winged helix DNA-binding domain"/>
    <property type="match status" value="1"/>
</dbReference>
<dbReference type="FunFam" id="3.40.190.290:FF:000001">
    <property type="entry name" value="Transcriptional regulator, LysR family"/>
    <property type="match status" value="1"/>
</dbReference>
<organism evidence="6 7">
    <name type="scientific">Advenella kashmirensis</name>
    <dbReference type="NCBI Taxonomy" id="310575"/>
    <lineage>
        <taxon>Bacteria</taxon>
        <taxon>Pseudomonadati</taxon>
        <taxon>Pseudomonadota</taxon>
        <taxon>Betaproteobacteria</taxon>
        <taxon>Burkholderiales</taxon>
        <taxon>Alcaligenaceae</taxon>
    </lineage>
</organism>
<dbReference type="GO" id="GO:0003700">
    <property type="term" value="F:DNA-binding transcription factor activity"/>
    <property type="evidence" value="ECO:0007669"/>
    <property type="project" value="InterPro"/>
</dbReference>
<comment type="similarity">
    <text evidence="1">Belongs to the LysR transcriptional regulatory family.</text>
</comment>
<dbReference type="GO" id="GO:0006351">
    <property type="term" value="P:DNA-templated transcription"/>
    <property type="evidence" value="ECO:0007669"/>
    <property type="project" value="TreeGrafter"/>
</dbReference>
<keyword evidence="4" id="KW-0804">Transcription</keyword>
<proteinExistence type="inferred from homology"/>
<evidence type="ECO:0000313" key="6">
    <source>
        <dbReference type="EMBL" id="HBP32024.1"/>
    </source>
</evidence>
<dbReference type="InterPro" id="IPR005119">
    <property type="entry name" value="LysR_subst-bd"/>
</dbReference>
<evidence type="ECO:0000313" key="7">
    <source>
        <dbReference type="Proteomes" id="UP000264036"/>
    </source>
</evidence>
<name>A0A356LMA1_9BURK</name>
<dbReference type="InterPro" id="IPR000847">
    <property type="entry name" value="LysR_HTH_N"/>
</dbReference>
<dbReference type="Pfam" id="PF03466">
    <property type="entry name" value="LysR_substrate"/>
    <property type="match status" value="1"/>
</dbReference>
<evidence type="ECO:0000256" key="3">
    <source>
        <dbReference type="ARBA" id="ARBA00023125"/>
    </source>
</evidence>
<evidence type="ECO:0000256" key="4">
    <source>
        <dbReference type="ARBA" id="ARBA00023163"/>
    </source>
</evidence>
<evidence type="ECO:0000256" key="1">
    <source>
        <dbReference type="ARBA" id="ARBA00009437"/>
    </source>
</evidence>
<gene>
    <name evidence="6" type="ORF">DD666_21765</name>
</gene>
<dbReference type="InterPro" id="IPR058163">
    <property type="entry name" value="LysR-type_TF_proteobact-type"/>
</dbReference>
<dbReference type="GO" id="GO:0043565">
    <property type="term" value="F:sequence-specific DNA binding"/>
    <property type="evidence" value="ECO:0007669"/>
    <property type="project" value="TreeGrafter"/>
</dbReference>
<feature type="domain" description="HTH lysR-type" evidence="5">
    <location>
        <begin position="1"/>
        <end position="59"/>
    </location>
</feature>
<dbReference type="SUPFAM" id="SSF53850">
    <property type="entry name" value="Periplasmic binding protein-like II"/>
    <property type="match status" value="1"/>
</dbReference>
<dbReference type="EMBL" id="DOEK01000047">
    <property type="protein sequence ID" value="HBP32024.1"/>
    <property type="molecule type" value="Genomic_DNA"/>
</dbReference>
<dbReference type="Gene3D" id="3.40.190.290">
    <property type="match status" value="1"/>
</dbReference>
<dbReference type="PANTHER" id="PTHR30537">
    <property type="entry name" value="HTH-TYPE TRANSCRIPTIONAL REGULATOR"/>
    <property type="match status" value="1"/>
</dbReference>
<sequence>MDRIRVMQIFCRVVESHSFAGAAMSLSIPRSTVSRAIQDLEAFLGVKLLQRTTRTLSLTPDGTLYYDHCQHVLNEVQRMEADLSGNALKPRGRLRIGMTSSFARLVVLPAIKTFQASYPEIDVVLTLGDRPVELIQEGVDCVVRAGIPTFSALLVARKIGSFEWLICASPDYLQQYGAPRSLEDLAHHQVIEFHSGLTGRAQNWRFVLNDEEREVGVKGSLAVNDTDAYVTCALEGLGLIRIASFLAVQHLRAGRLVQVLEQYKAPSVPLSVIYPQNRHLSSAVRAFVHWVGERVHNVAADWDWRP</sequence>
<keyword evidence="2" id="KW-0805">Transcription regulation</keyword>
<dbReference type="InterPro" id="IPR036388">
    <property type="entry name" value="WH-like_DNA-bd_sf"/>
</dbReference>
<dbReference type="InterPro" id="IPR036390">
    <property type="entry name" value="WH_DNA-bd_sf"/>
</dbReference>
<dbReference type="AlphaFoldDB" id="A0A356LMA1"/>
<keyword evidence="3" id="KW-0238">DNA-binding</keyword>
<dbReference type="SUPFAM" id="SSF46785">
    <property type="entry name" value="Winged helix' DNA-binding domain"/>
    <property type="match status" value="1"/>
</dbReference>
<evidence type="ECO:0000256" key="2">
    <source>
        <dbReference type="ARBA" id="ARBA00023015"/>
    </source>
</evidence>
<evidence type="ECO:0000259" key="5">
    <source>
        <dbReference type="PROSITE" id="PS50931"/>
    </source>
</evidence>